<dbReference type="GO" id="GO:0005576">
    <property type="term" value="C:extracellular region"/>
    <property type="evidence" value="ECO:0007669"/>
    <property type="project" value="UniProtKB-SubCell"/>
</dbReference>
<dbReference type="HOGENOM" id="CLU_091921_0_0_1"/>
<dbReference type="SUPFAM" id="SSF48113">
    <property type="entry name" value="Heme-dependent peroxidases"/>
    <property type="match status" value="1"/>
</dbReference>
<dbReference type="GO" id="GO:0006979">
    <property type="term" value="P:response to oxidative stress"/>
    <property type="evidence" value="ECO:0007669"/>
    <property type="project" value="InterPro"/>
</dbReference>
<evidence type="ECO:0000313" key="6">
    <source>
        <dbReference type="Ensembl" id="ENSCSAVP00000019438.1"/>
    </source>
</evidence>
<dbReference type="GO" id="GO:0020037">
    <property type="term" value="F:heme binding"/>
    <property type="evidence" value="ECO:0007669"/>
    <property type="project" value="InterPro"/>
</dbReference>
<comment type="subcellular location">
    <subcellularLocation>
        <location evidence="1">Secreted</location>
    </subcellularLocation>
</comment>
<evidence type="ECO:0000256" key="3">
    <source>
        <dbReference type="ARBA" id="ARBA00023180"/>
    </source>
</evidence>
<reference evidence="7" key="1">
    <citation type="submission" date="2003-08" db="EMBL/GenBank/DDBJ databases">
        <authorList>
            <person name="Birren B."/>
            <person name="Nusbaum C."/>
            <person name="Abebe A."/>
            <person name="Abouelleil A."/>
            <person name="Adekoya E."/>
            <person name="Ait-zahra M."/>
            <person name="Allen N."/>
            <person name="Allen T."/>
            <person name="An P."/>
            <person name="Anderson M."/>
            <person name="Anderson S."/>
            <person name="Arachchi H."/>
            <person name="Armbruster J."/>
            <person name="Bachantsang P."/>
            <person name="Baldwin J."/>
            <person name="Barry A."/>
            <person name="Bayul T."/>
            <person name="Blitshsteyn B."/>
            <person name="Bloom T."/>
            <person name="Blye J."/>
            <person name="Boguslavskiy L."/>
            <person name="Borowsky M."/>
            <person name="Boukhgalter B."/>
            <person name="Brunache A."/>
            <person name="Butler J."/>
            <person name="Calixte N."/>
            <person name="Calvo S."/>
            <person name="Camarata J."/>
            <person name="Campo K."/>
            <person name="Chang J."/>
            <person name="Cheshatsang Y."/>
            <person name="Citroen M."/>
            <person name="Collymore A."/>
            <person name="Considine T."/>
            <person name="Cook A."/>
            <person name="Cooke P."/>
            <person name="Corum B."/>
            <person name="Cuomo C."/>
            <person name="David R."/>
            <person name="Dawoe T."/>
            <person name="Degray S."/>
            <person name="Dodge S."/>
            <person name="Dooley K."/>
            <person name="Dorje P."/>
            <person name="Dorjee K."/>
            <person name="Dorris L."/>
            <person name="Duffey N."/>
            <person name="Dupes A."/>
            <person name="Elkins T."/>
            <person name="Engels R."/>
            <person name="Erickson J."/>
            <person name="Farina A."/>
            <person name="Faro S."/>
            <person name="Ferreira P."/>
            <person name="Fischer H."/>
            <person name="Fitzgerald M."/>
            <person name="Foley K."/>
            <person name="Gage D."/>
            <person name="Galagan J."/>
            <person name="Gearin G."/>
            <person name="Gnerre S."/>
            <person name="Gnirke A."/>
            <person name="Goyette A."/>
            <person name="Graham J."/>
            <person name="Grandbois E."/>
            <person name="Gyaltsen K."/>
            <person name="Hafez N."/>
            <person name="Hagopian D."/>
            <person name="Hagos B."/>
            <person name="Hall J."/>
            <person name="Hatcher B."/>
            <person name="Heller A."/>
            <person name="Higgins H."/>
            <person name="Honan T."/>
            <person name="Horn A."/>
            <person name="Houde N."/>
            <person name="Hughes L."/>
            <person name="Hulme W."/>
            <person name="Husby E."/>
            <person name="Iliev I."/>
            <person name="Jaffe D."/>
            <person name="Jones C."/>
            <person name="Kamal M."/>
            <person name="Kamat A."/>
            <person name="Kamvysselis M."/>
            <person name="Karlsson E."/>
            <person name="Kells C."/>
            <person name="Kieu A."/>
            <person name="Kisner P."/>
            <person name="Kodira C."/>
            <person name="Kulbokas E."/>
            <person name="Labutti K."/>
            <person name="Lama D."/>
            <person name="Landers T."/>
            <person name="Leger J."/>
            <person name="Levine S."/>
            <person name="Lewis D."/>
            <person name="Lewis T."/>
            <person name="Lindblad-toh K."/>
            <person name="Liu X."/>
            <person name="Lokyitsang T."/>
            <person name="Lokyitsang Y."/>
            <person name="Lucien O."/>
            <person name="Lui A."/>
            <person name="Ma L.J."/>
            <person name="Mabbitt R."/>
            <person name="Macdonald J."/>
            <person name="Maclean C."/>
            <person name="Major J."/>
            <person name="Manning J."/>
            <person name="Marabella R."/>
            <person name="Maru K."/>
            <person name="Matthews C."/>
            <person name="Mauceli E."/>
            <person name="Mccarthy M."/>
            <person name="Mcdonough S."/>
            <person name="Mcghee T."/>
            <person name="Meldrim J."/>
            <person name="Meneus L."/>
            <person name="Mesirov J."/>
            <person name="Mihalev A."/>
            <person name="Mihova T."/>
            <person name="Mikkelsen T."/>
            <person name="Mlenga V."/>
            <person name="Moru K."/>
            <person name="Mozes J."/>
            <person name="Mulrain L."/>
            <person name="Munson G."/>
            <person name="Naylor J."/>
            <person name="Newes C."/>
            <person name="Nguyen C."/>
            <person name="Nguyen N."/>
            <person name="Nguyen T."/>
            <person name="Nicol R."/>
            <person name="Nielsen C."/>
            <person name="Nizzari M."/>
            <person name="Norbu C."/>
            <person name="Norbu N."/>
            <person name="O'donnell P."/>
            <person name="Okoawo O."/>
            <person name="O'leary S."/>
            <person name="Omotosho B."/>
            <person name="O'neill K."/>
            <person name="Osman S."/>
            <person name="Parker S."/>
            <person name="Perrin D."/>
            <person name="Phunkhang P."/>
            <person name="Piqani B."/>
            <person name="Purcell S."/>
            <person name="Rachupka T."/>
            <person name="Ramasamy U."/>
            <person name="Rameau R."/>
            <person name="Ray V."/>
            <person name="Raymond C."/>
            <person name="Retta R."/>
            <person name="Richardson S."/>
            <person name="Rise C."/>
            <person name="Rodriguez J."/>
            <person name="Rogers J."/>
            <person name="Rogov P."/>
            <person name="Rutman M."/>
            <person name="Schupbach R."/>
            <person name="Seaman C."/>
            <person name="Settipalli S."/>
            <person name="Sharpe T."/>
            <person name="Sheridan J."/>
            <person name="Sherpa N."/>
            <person name="Shi J."/>
            <person name="Smirnov S."/>
            <person name="Smith C."/>
            <person name="Sougnez C."/>
            <person name="Spencer B."/>
            <person name="Stalker J."/>
            <person name="Stange-thomann N."/>
            <person name="Stavropoulos S."/>
            <person name="Stetson K."/>
            <person name="Stone C."/>
            <person name="Stone S."/>
            <person name="Stubbs M."/>
            <person name="Talamas J."/>
            <person name="Tchuinga P."/>
            <person name="Tenzing P."/>
            <person name="Tesfaye S."/>
            <person name="Theodore J."/>
            <person name="Thoulutsang Y."/>
            <person name="Topham K."/>
            <person name="Towey S."/>
            <person name="Tsamla T."/>
            <person name="Tsomo N."/>
            <person name="Vallee D."/>
            <person name="Vassiliev H."/>
            <person name="Venkataraman V."/>
            <person name="Vinson J."/>
            <person name="Vo A."/>
            <person name="Wade C."/>
            <person name="Wang S."/>
            <person name="Wangchuk T."/>
            <person name="Wangdi T."/>
            <person name="Whittaker C."/>
            <person name="Wilkinson J."/>
            <person name="Wu Y."/>
            <person name="Wyman D."/>
            <person name="Yadav S."/>
            <person name="Yang S."/>
            <person name="Yang X."/>
            <person name="Yeager S."/>
            <person name="Yee E."/>
            <person name="Young G."/>
            <person name="Zainoun J."/>
            <person name="Zembeck L."/>
            <person name="Zimmer A."/>
            <person name="Zody M."/>
            <person name="Lander E."/>
        </authorList>
    </citation>
    <scope>NUCLEOTIDE SEQUENCE [LARGE SCALE GENOMIC DNA]</scope>
</reference>
<dbReference type="InterPro" id="IPR019791">
    <property type="entry name" value="Haem_peroxidase_animal"/>
</dbReference>
<dbReference type="GeneTree" id="ENSGT00940000166558"/>
<keyword evidence="5" id="KW-0732">Signal</keyword>
<dbReference type="Proteomes" id="UP000007875">
    <property type="component" value="Unassembled WGS sequence"/>
</dbReference>
<dbReference type="GO" id="GO:0004601">
    <property type="term" value="F:peroxidase activity"/>
    <property type="evidence" value="ECO:0007669"/>
    <property type="project" value="InterPro"/>
</dbReference>
<organism evidence="6 7">
    <name type="scientific">Ciona savignyi</name>
    <name type="common">Pacific transparent sea squirt</name>
    <dbReference type="NCBI Taxonomy" id="51511"/>
    <lineage>
        <taxon>Eukaryota</taxon>
        <taxon>Metazoa</taxon>
        <taxon>Chordata</taxon>
        <taxon>Tunicata</taxon>
        <taxon>Ascidiacea</taxon>
        <taxon>Phlebobranchia</taxon>
        <taxon>Cionidae</taxon>
        <taxon>Ciona</taxon>
    </lineage>
</organism>
<reference evidence="6" key="3">
    <citation type="submission" date="2025-09" db="UniProtKB">
        <authorList>
            <consortium name="Ensembl"/>
        </authorList>
    </citation>
    <scope>IDENTIFICATION</scope>
</reference>
<evidence type="ECO:0000256" key="2">
    <source>
        <dbReference type="ARBA" id="ARBA00022525"/>
    </source>
</evidence>
<sequence>MKAIRLLVFILIFCISSLRADNPSASSRFDFDFDAPATAPVLGRAIASAGGAVGAAAGAAVPTSRPGLEPQPCSPKPICPSTPRTSYAQDGTCNNLVDGGRGSVDRPFRRLLPPAYADRTGSPRVASNGGELPSPRLVSTTMAGSMTSSSSASSVLPFWGQYIVHDIANTPTIIRVPGVNCRCDRPDPDCINIEIPRTDVQFTQDRRTCLPVVRSHPVQDAHCNPNIRQQKNEITSYLDAGNVYGNSQSAFDDMINQNSAVGELK</sequence>
<feature type="region of interest" description="Disordered" evidence="4">
    <location>
        <begin position="60"/>
        <end position="91"/>
    </location>
</feature>
<feature type="region of interest" description="Disordered" evidence="4">
    <location>
        <begin position="114"/>
        <end position="135"/>
    </location>
</feature>
<dbReference type="PANTHER" id="PTHR11475:SF4">
    <property type="entry name" value="CHORION PEROXIDASE"/>
    <property type="match status" value="1"/>
</dbReference>
<evidence type="ECO:0000256" key="5">
    <source>
        <dbReference type="SAM" id="SignalP"/>
    </source>
</evidence>
<feature type="signal peptide" evidence="5">
    <location>
        <begin position="1"/>
        <end position="20"/>
    </location>
</feature>
<dbReference type="OMA" id="FWGQYIV"/>
<evidence type="ECO:0008006" key="8">
    <source>
        <dbReference type="Google" id="ProtNLM"/>
    </source>
</evidence>
<keyword evidence="3" id="KW-0325">Glycoprotein</keyword>
<dbReference type="AlphaFoldDB" id="H2ZPC2"/>
<dbReference type="Ensembl" id="ENSCSAVT00000019648.1">
    <property type="protein sequence ID" value="ENSCSAVP00000019438.1"/>
    <property type="gene ID" value="ENSCSAVG00000011396.1"/>
</dbReference>
<dbReference type="InterPro" id="IPR037120">
    <property type="entry name" value="Haem_peroxidase_sf_animal"/>
</dbReference>
<feature type="chain" id="PRO_5046213681" description="Peroxidase" evidence="5">
    <location>
        <begin position="21"/>
        <end position="265"/>
    </location>
</feature>
<name>H2ZPC2_CIOSA</name>
<feature type="compositionally biased region" description="Polar residues" evidence="4">
    <location>
        <begin position="82"/>
        <end position="91"/>
    </location>
</feature>
<evidence type="ECO:0000256" key="4">
    <source>
        <dbReference type="SAM" id="MobiDB-lite"/>
    </source>
</evidence>
<reference evidence="6" key="2">
    <citation type="submission" date="2025-08" db="UniProtKB">
        <authorList>
            <consortium name="Ensembl"/>
        </authorList>
    </citation>
    <scope>IDENTIFICATION</scope>
</reference>
<dbReference type="eggNOG" id="KOG2408">
    <property type="taxonomic scope" value="Eukaryota"/>
</dbReference>
<dbReference type="InParanoid" id="H2ZPC2"/>
<protein>
    <recommendedName>
        <fullName evidence="8">Peroxidase</fullName>
    </recommendedName>
</protein>
<dbReference type="PROSITE" id="PS50292">
    <property type="entry name" value="PEROXIDASE_3"/>
    <property type="match status" value="1"/>
</dbReference>
<dbReference type="STRING" id="51511.ENSCSAVP00000019438"/>
<dbReference type="Gene3D" id="1.10.640.10">
    <property type="entry name" value="Haem peroxidase domain superfamily, animal type"/>
    <property type="match status" value="1"/>
</dbReference>
<dbReference type="InterPro" id="IPR010255">
    <property type="entry name" value="Haem_peroxidase_sf"/>
</dbReference>
<proteinExistence type="predicted"/>
<dbReference type="Pfam" id="PF03098">
    <property type="entry name" value="An_peroxidase"/>
    <property type="match status" value="1"/>
</dbReference>
<accession>H2ZPC2</accession>
<keyword evidence="7" id="KW-1185">Reference proteome</keyword>
<evidence type="ECO:0000313" key="7">
    <source>
        <dbReference type="Proteomes" id="UP000007875"/>
    </source>
</evidence>
<dbReference type="PANTHER" id="PTHR11475">
    <property type="entry name" value="OXIDASE/PEROXIDASE"/>
    <property type="match status" value="1"/>
</dbReference>
<evidence type="ECO:0000256" key="1">
    <source>
        <dbReference type="ARBA" id="ARBA00004613"/>
    </source>
</evidence>
<keyword evidence="2" id="KW-0964">Secreted</keyword>